<protein>
    <submittedName>
        <fullName evidence="1">Uncharacterized protein</fullName>
    </submittedName>
</protein>
<name>A0ACB1AYV2_MELEN</name>
<organism evidence="1 2">
    <name type="scientific">Meloidogyne enterolobii</name>
    <name type="common">Root-knot nematode worm</name>
    <name type="synonym">Meloidogyne mayaguensis</name>
    <dbReference type="NCBI Taxonomy" id="390850"/>
    <lineage>
        <taxon>Eukaryota</taxon>
        <taxon>Metazoa</taxon>
        <taxon>Ecdysozoa</taxon>
        <taxon>Nematoda</taxon>
        <taxon>Chromadorea</taxon>
        <taxon>Rhabditida</taxon>
        <taxon>Tylenchina</taxon>
        <taxon>Tylenchomorpha</taxon>
        <taxon>Tylenchoidea</taxon>
        <taxon>Meloidogynidae</taxon>
        <taxon>Meloidogyninae</taxon>
        <taxon>Meloidogyne</taxon>
    </lineage>
</organism>
<dbReference type="EMBL" id="CAVMJV010000146">
    <property type="protein sequence ID" value="CAK5113244.1"/>
    <property type="molecule type" value="Genomic_DNA"/>
</dbReference>
<accession>A0ACB1AYV2</accession>
<proteinExistence type="predicted"/>
<reference evidence="1" key="1">
    <citation type="submission" date="2023-11" db="EMBL/GenBank/DDBJ databases">
        <authorList>
            <person name="Poullet M."/>
        </authorList>
    </citation>
    <scope>NUCLEOTIDE SEQUENCE</scope>
    <source>
        <strain evidence="1">E1834</strain>
    </source>
</reference>
<gene>
    <name evidence="1" type="ORF">MENTE1834_LOCUS45082</name>
</gene>
<evidence type="ECO:0000313" key="2">
    <source>
        <dbReference type="Proteomes" id="UP001497535"/>
    </source>
</evidence>
<dbReference type="Proteomes" id="UP001497535">
    <property type="component" value="Unassembled WGS sequence"/>
</dbReference>
<evidence type="ECO:0000313" key="1">
    <source>
        <dbReference type="EMBL" id="CAK5113244.1"/>
    </source>
</evidence>
<keyword evidence="2" id="KW-1185">Reference proteome</keyword>
<comment type="caution">
    <text evidence="1">The sequence shown here is derived from an EMBL/GenBank/DDBJ whole genome shotgun (WGS) entry which is preliminary data.</text>
</comment>
<sequence length="73" mass="8478">MNLSFRLKSGLFILINYIILSTLFCNVKTTLFCDENFPGDLRQFCEKMEAGKNNTRCRKDQGTYLTIEKNCDV</sequence>